<dbReference type="EMBL" id="CP008948">
    <property type="protein sequence ID" value="AII10736.1"/>
    <property type="molecule type" value="Genomic_DNA"/>
</dbReference>
<protein>
    <recommendedName>
        <fullName evidence="5">Tissue inhibitor of metalloproteinase</fullName>
    </recommendedName>
</protein>
<dbReference type="Gene3D" id="2.40.50.120">
    <property type="match status" value="1"/>
</dbReference>
<evidence type="ECO:0000313" key="3">
    <source>
        <dbReference type="EMBL" id="AII10736.1"/>
    </source>
</evidence>
<keyword evidence="1" id="KW-0472">Membrane</keyword>
<feature type="transmembrane region" description="Helical" evidence="1">
    <location>
        <begin position="162"/>
        <end position="181"/>
    </location>
</feature>
<gene>
    <name evidence="3" type="ORF">EP51_41785</name>
</gene>
<dbReference type="Proteomes" id="UP000028488">
    <property type="component" value="Plasmid pPDG1"/>
</dbReference>
<geneLocation type="plasmid" evidence="3 4">
    <name>pPDG1</name>
</geneLocation>
<organism evidence="3 4">
    <name type="scientific">Rhodococcus opacus</name>
    <name type="common">Nocardia opaca</name>
    <dbReference type="NCBI Taxonomy" id="37919"/>
    <lineage>
        <taxon>Bacteria</taxon>
        <taxon>Bacillati</taxon>
        <taxon>Actinomycetota</taxon>
        <taxon>Actinomycetes</taxon>
        <taxon>Mycobacteriales</taxon>
        <taxon>Nocardiaceae</taxon>
        <taxon>Rhodococcus</taxon>
    </lineage>
</organism>
<name>A0A076EY55_RHOOP</name>
<dbReference type="SUPFAM" id="SSF50242">
    <property type="entry name" value="TIMP-like"/>
    <property type="match status" value="1"/>
</dbReference>
<feature type="signal peptide" evidence="2">
    <location>
        <begin position="1"/>
        <end position="23"/>
    </location>
</feature>
<keyword evidence="2" id="KW-0732">Signal</keyword>
<feature type="chain" id="PRO_5001711520" description="Tissue inhibitor of metalloproteinase" evidence="2">
    <location>
        <begin position="24"/>
        <end position="192"/>
    </location>
</feature>
<reference evidence="3 4" key="1">
    <citation type="submission" date="2014-07" db="EMBL/GenBank/DDBJ databases">
        <title>Genome Sequence of Rhodococcus opacus Strain R7, a Biodegrader of Mono- and Polycyclic Aromatic Hydrocarbons.</title>
        <authorList>
            <person name="Di Gennaro P."/>
            <person name="Zampolli J."/>
            <person name="Presti I."/>
            <person name="Cappelletti M."/>
            <person name="D'Ursi P."/>
            <person name="Orro A."/>
            <person name="Mezzelani A."/>
            <person name="Milanesi L."/>
        </authorList>
    </citation>
    <scope>NUCLEOTIDE SEQUENCE [LARGE SCALE GENOMIC DNA]</scope>
    <source>
        <strain evidence="3 4">R7</strain>
        <plasmid evidence="3">pPDG1</plasmid>
    </source>
</reference>
<evidence type="ECO:0000256" key="1">
    <source>
        <dbReference type="SAM" id="Phobius"/>
    </source>
</evidence>
<proteinExistence type="predicted"/>
<dbReference type="InterPro" id="IPR008993">
    <property type="entry name" value="TIMP-like_OB-fold"/>
</dbReference>
<dbReference type="AlphaFoldDB" id="A0A076EY55"/>
<sequence length="192" mass="20240">MACACGLLIAGSVAVASPGTACACSCASSETPEEAVSYASGVFVARATDKVSDGFTDTYKFEVSQVFKGDVGSTTTVGTLADGNGCGTSYQVGDEYLLFVSRPYQVDAAWEGYACGPYTGVPFDIRSVTEKVYGPPHPPREAAPRAEISWQTRMTAGIPTPVLAVVGVVLVGLIGWGILVFRRRWSRGTHQR</sequence>
<evidence type="ECO:0000313" key="4">
    <source>
        <dbReference type="Proteomes" id="UP000028488"/>
    </source>
</evidence>
<evidence type="ECO:0000256" key="2">
    <source>
        <dbReference type="SAM" id="SignalP"/>
    </source>
</evidence>
<accession>A0A076EY55</accession>
<evidence type="ECO:0008006" key="5">
    <source>
        <dbReference type="Google" id="ProtNLM"/>
    </source>
</evidence>
<keyword evidence="1" id="KW-0812">Transmembrane</keyword>
<keyword evidence="1" id="KW-1133">Transmembrane helix</keyword>
<keyword evidence="3" id="KW-0614">Plasmid</keyword>